<dbReference type="PROSITE" id="PS50975">
    <property type="entry name" value="ATP_GRASP"/>
    <property type="match status" value="1"/>
</dbReference>
<evidence type="ECO:0000256" key="4">
    <source>
        <dbReference type="PROSITE-ProRule" id="PRU00409"/>
    </source>
</evidence>
<sequence>MQTIIFIGTYMSGSSRDGMRAAKELGYYNILFTATKLYQRMRGEFTEVDELIYLEDMSLANLYNQCKAIQEKGFEIRLCMSYIDPYISKAAKLSEQLNLTQASTEALAKIENKANVRDILRDHPSTPFFKVYTGKEPIERGLQEYSEHLPLVLKYPDSNGSKNVYFVDSEEKFKNRLKDMRSKRRKPVLIEEYVTGTQYIIEVLVYKEKVTIAGVIEQEINEHLVVTGYSYPAVLEKEEQWKLQESVKSIITNLGLQTGSCHLEMRWRNGEWKLIEVNPRMSGRAVNDIIKEGTGIDLAKETLKLYLGEEPEAEFKSKKYVFAQYVTVNQKGRLIKVTGQEQASNRKGVTKVSVIPRKGDVLRPPTVMGFRYAYVIAASDNPDQSKAIAKQAAQEIKFHLQPIGYNEILPKETAKEHLEFLPSSLTKLNGGRTSFMKNLYLSQIIPIINGSIISQIENDPLIQHVSFWNYNPITTGTLVFFPNKSRLERNLNLKSSVIVTQNPLLFQDLNKSYTIVAVKNSKVAFEKFIKFYRSLFSIPVIGITGTAGKTTTKDLVAHILGADWNVVKTIRSQNGGYQNLRNLLQVNDQTDAAVFEFGVGARGVMDYFCRIFQPSIGVITNIATDHGSGFKSQQDYTNEKAKLAAIINKNNGTLILNSDDQNIQNLDLGYFEGQIITFGLSNHAQFKADHIRYTENGMEFSVPYGNEVYECRINAFGKHNVYNVLAAFAVCKSLGLQLKDMVKRLESFHLLERHLEIRKGINNCTLIDDTWNTNSISAEAALEVLANLSKGRKTIAVLGDVEELGHFSESEHKKIGTFVHKYKVHTLVTVGKQAKYIAQQARSLGMDDRNIFMLENKEGLVSLLENISDSNSILLVKASMRDSFGDTMNKLIAE</sequence>
<dbReference type="SUPFAM" id="SSF53623">
    <property type="entry name" value="MurD-like peptide ligases, catalytic domain"/>
    <property type="match status" value="1"/>
</dbReference>
<dbReference type="Pfam" id="PF18603">
    <property type="entry name" value="LAL_C2"/>
    <property type="match status" value="1"/>
</dbReference>
<dbReference type="Pfam" id="PF13535">
    <property type="entry name" value="ATP-grasp_4"/>
    <property type="match status" value="1"/>
</dbReference>
<evidence type="ECO:0000259" key="5">
    <source>
        <dbReference type="PROSITE" id="PS50975"/>
    </source>
</evidence>
<dbReference type="SUPFAM" id="SSF56059">
    <property type="entry name" value="Glutathione synthetase ATP-binding domain-like"/>
    <property type="match status" value="1"/>
</dbReference>
<keyword evidence="3 4" id="KW-0067">ATP-binding</keyword>
<accession>A0ABZ2CBQ4</accession>
<proteinExistence type="predicted"/>
<dbReference type="InterPro" id="IPR040570">
    <property type="entry name" value="LAL_C2"/>
</dbReference>
<dbReference type="Gene3D" id="3.40.1190.10">
    <property type="entry name" value="Mur-like, catalytic domain"/>
    <property type="match status" value="1"/>
</dbReference>
<evidence type="ECO:0000313" key="7">
    <source>
        <dbReference type="Proteomes" id="UP001357223"/>
    </source>
</evidence>
<dbReference type="SUPFAM" id="SSF53244">
    <property type="entry name" value="MurD-like peptide ligases, peptide-binding domain"/>
    <property type="match status" value="1"/>
</dbReference>
<dbReference type="Gene3D" id="3.30.470.20">
    <property type="entry name" value="ATP-grasp fold, B domain"/>
    <property type="match status" value="1"/>
</dbReference>
<name>A0ABZ2CBQ4_9BACI</name>
<dbReference type="InterPro" id="IPR013221">
    <property type="entry name" value="Mur_ligase_cen"/>
</dbReference>
<dbReference type="InterPro" id="IPR036615">
    <property type="entry name" value="Mur_ligase_C_dom_sf"/>
</dbReference>
<dbReference type="Pfam" id="PF08245">
    <property type="entry name" value="Mur_ligase_M"/>
    <property type="match status" value="1"/>
</dbReference>
<dbReference type="GO" id="GO:0016874">
    <property type="term" value="F:ligase activity"/>
    <property type="evidence" value="ECO:0007669"/>
    <property type="project" value="UniProtKB-KW"/>
</dbReference>
<keyword evidence="2 4" id="KW-0547">Nucleotide-binding</keyword>
<dbReference type="InterPro" id="IPR051046">
    <property type="entry name" value="MurCDEF_CellWall_CoF430Synth"/>
</dbReference>
<dbReference type="InterPro" id="IPR036565">
    <property type="entry name" value="Mur-like_cat_sf"/>
</dbReference>
<protein>
    <submittedName>
        <fullName evidence="6">Mur ligase family protein</fullName>
    </submittedName>
</protein>
<keyword evidence="1 6" id="KW-0436">Ligase</keyword>
<evidence type="ECO:0000256" key="1">
    <source>
        <dbReference type="ARBA" id="ARBA00022598"/>
    </source>
</evidence>
<feature type="domain" description="ATP-grasp" evidence="5">
    <location>
        <begin position="116"/>
        <end position="307"/>
    </location>
</feature>
<gene>
    <name evidence="6" type="ORF">R4Z09_19355</name>
</gene>
<dbReference type="Gene3D" id="3.90.190.20">
    <property type="entry name" value="Mur ligase, C-terminal domain"/>
    <property type="match status" value="1"/>
</dbReference>
<dbReference type="RefSeq" id="WP_338448381.1">
    <property type="nucleotide sequence ID" value="NZ_CP137640.1"/>
</dbReference>
<dbReference type="InterPro" id="IPR004101">
    <property type="entry name" value="Mur_ligase_C"/>
</dbReference>
<evidence type="ECO:0000256" key="3">
    <source>
        <dbReference type="ARBA" id="ARBA00022840"/>
    </source>
</evidence>
<evidence type="ECO:0000256" key="2">
    <source>
        <dbReference type="ARBA" id="ARBA00022741"/>
    </source>
</evidence>
<dbReference type="PANTHER" id="PTHR43024">
    <property type="entry name" value="UDP-N-ACETYLMURAMOYL-TRIPEPTIDE--D-ALANYL-D-ALANINE LIGASE"/>
    <property type="match status" value="1"/>
</dbReference>
<dbReference type="EMBL" id="CP137640">
    <property type="protein sequence ID" value="WVX79447.1"/>
    <property type="molecule type" value="Genomic_DNA"/>
</dbReference>
<keyword evidence="7" id="KW-1185">Reference proteome</keyword>
<dbReference type="Proteomes" id="UP001357223">
    <property type="component" value="Chromosome"/>
</dbReference>
<dbReference type="PANTHER" id="PTHR43024:SF1">
    <property type="entry name" value="UDP-N-ACETYLMURAMOYL-TRIPEPTIDE--D-ALANYL-D-ALANINE LIGASE"/>
    <property type="match status" value="1"/>
</dbReference>
<organism evidence="6 7">
    <name type="scientific">Niallia oryzisoli</name>
    <dbReference type="NCBI Taxonomy" id="1737571"/>
    <lineage>
        <taxon>Bacteria</taxon>
        <taxon>Bacillati</taxon>
        <taxon>Bacillota</taxon>
        <taxon>Bacilli</taxon>
        <taxon>Bacillales</taxon>
        <taxon>Bacillaceae</taxon>
        <taxon>Niallia</taxon>
    </lineage>
</organism>
<evidence type="ECO:0000313" key="6">
    <source>
        <dbReference type="EMBL" id="WVX79447.1"/>
    </source>
</evidence>
<dbReference type="Pfam" id="PF02875">
    <property type="entry name" value="Mur_ligase_C"/>
    <property type="match status" value="1"/>
</dbReference>
<reference evidence="6 7" key="1">
    <citation type="submission" date="2023-10" db="EMBL/GenBank/DDBJ databases">
        <title>Niallia locisalis sp.nov. isolated from a salt pond sample.</title>
        <authorList>
            <person name="Li X.-J."/>
            <person name="Dong L."/>
        </authorList>
    </citation>
    <scope>NUCLEOTIDE SEQUENCE [LARGE SCALE GENOMIC DNA]</scope>
    <source>
        <strain evidence="6 7">DSM 29761</strain>
    </source>
</reference>
<dbReference type="InterPro" id="IPR011761">
    <property type="entry name" value="ATP-grasp"/>
</dbReference>